<keyword evidence="1" id="KW-0812">Transmembrane</keyword>
<dbReference type="OrthoDB" id="5344481at2"/>
<reference evidence="2 3" key="1">
    <citation type="submission" date="2018-04" db="EMBL/GenBank/DDBJ databases">
        <title>Novel Campyloabacter and Helicobacter Species and Strains.</title>
        <authorList>
            <person name="Mannion A.J."/>
            <person name="Shen Z."/>
            <person name="Fox J.G."/>
        </authorList>
    </citation>
    <scope>NUCLEOTIDE SEQUENCE [LARGE SCALE GENOMIC DNA]</scope>
    <source>
        <strain evidence="2 3">ATCC 700242</strain>
    </source>
</reference>
<evidence type="ECO:0000313" key="3">
    <source>
        <dbReference type="Proteomes" id="UP000257067"/>
    </source>
</evidence>
<accession>A0A3D8IVQ0</accession>
<dbReference type="AlphaFoldDB" id="A0A3D8IVQ0"/>
<gene>
    <name evidence="2" type="ORF">CQA62_06045</name>
</gene>
<comment type="caution">
    <text evidence="2">The sequence shown here is derived from an EMBL/GenBank/DDBJ whole genome shotgun (WGS) entry which is preliminary data.</text>
</comment>
<keyword evidence="1" id="KW-0472">Membrane</keyword>
<evidence type="ECO:0000313" key="2">
    <source>
        <dbReference type="EMBL" id="RDU68661.1"/>
    </source>
</evidence>
<protein>
    <submittedName>
        <fullName evidence="2">Uncharacterized protein</fullName>
    </submittedName>
</protein>
<keyword evidence="1" id="KW-1133">Transmembrane helix</keyword>
<dbReference type="EMBL" id="NXLU01000008">
    <property type="protein sequence ID" value="RDU68661.1"/>
    <property type="molecule type" value="Genomic_DNA"/>
</dbReference>
<dbReference type="RefSeq" id="WP_104724794.1">
    <property type="nucleotide sequence ID" value="NZ_FZNE01000006.1"/>
</dbReference>
<organism evidence="2 3">
    <name type="scientific">Helicobacter cholecystus</name>
    <dbReference type="NCBI Taxonomy" id="45498"/>
    <lineage>
        <taxon>Bacteria</taxon>
        <taxon>Pseudomonadati</taxon>
        <taxon>Campylobacterota</taxon>
        <taxon>Epsilonproteobacteria</taxon>
        <taxon>Campylobacterales</taxon>
        <taxon>Helicobacteraceae</taxon>
        <taxon>Helicobacter</taxon>
    </lineage>
</organism>
<sequence length="329" mass="39164">MKYFVSFFIGAISIIVILFFTSLVLDPYGLKSTKNKRMENLTSEESFLYPLKIHSNAYYLIGTSRTLAFNIEQIEKNLNKKTYSLGISGSNIEQWLFLIKKIKEKKSSIILGIDLFSFNQTQIQENMKTQDLLDQTFSDFNLFKKYFYFLNANFIQTSFNTILRDLFLSKTHLFNTQNSNNIQTTFKIRTAPYQNFQLAKSYFAELIKYLDSKDIVIVFPEYWKYYLYYSQQQTLNHLSLLEEYIQIIKTLATQTKAQIWIFGGINPITMQEKNFDYDYWHFKPKVAELIIDKIFNQIPMMIDFGFRIDSENAEKQMQRWKEAILKYQE</sequence>
<evidence type="ECO:0000256" key="1">
    <source>
        <dbReference type="SAM" id="Phobius"/>
    </source>
</evidence>
<name>A0A3D8IVQ0_9HELI</name>
<dbReference type="Proteomes" id="UP000257067">
    <property type="component" value="Unassembled WGS sequence"/>
</dbReference>
<keyword evidence="3" id="KW-1185">Reference proteome</keyword>
<proteinExistence type="predicted"/>
<feature type="transmembrane region" description="Helical" evidence="1">
    <location>
        <begin position="6"/>
        <end position="28"/>
    </location>
</feature>